<evidence type="ECO:0000313" key="3">
    <source>
        <dbReference type="EMBL" id="OLF50916.1"/>
    </source>
</evidence>
<dbReference type="InterPro" id="IPR011249">
    <property type="entry name" value="Metalloenz_LuxS/M16"/>
</dbReference>
<evidence type="ECO:0000256" key="1">
    <source>
        <dbReference type="SAM" id="MobiDB-lite"/>
    </source>
</evidence>
<dbReference type="OrthoDB" id="9811314at2"/>
<dbReference type="Proteomes" id="UP000185578">
    <property type="component" value="Unassembled WGS sequence"/>
</dbReference>
<dbReference type="EMBL" id="MSCT01000025">
    <property type="protein sequence ID" value="OLF50916.1"/>
    <property type="molecule type" value="Genomic_DNA"/>
</dbReference>
<dbReference type="Pfam" id="PF05193">
    <property type="entry name" value="Peptidase_M16_C"/>
    <property type="match status" value="1"/>
</dbReference>
<evidence type="ECO:0000313" key="4">
    <source>
        <dbReference type="Proteomes" id="UP000185578"/>
    </source>
</evidence>
<evidence type="ECO:0000259" key="2">
    <source>
        <dbReference type="Pfam" id="PF05193"/>
    </source>
</evidence>
<feature type="region of interest" description="Disordered" evidence="1">
    <location>
        <begin position="471"/>
        <end position="496"/>
    </location>
</feature>
<protein>
    <submittedName>
        <fullName evidence="3">Peptidase M16</fullName>
    </submittedName>
</protein>
<dbReference type="PANTHER" id="PTHR11851">
    <property type="entry name" value="METALLOPROTEASE"/>
    <property type="match status" value="1"/>
</dbReference>
<dbReference type="Gene3D" id="3.30.830.10">
    <property type="entry name" value="Metalloenzyme, LuxS/M16 peptidase-like"/>
    <property type="match status" value="2"/>
</dbReference>
<name>A0A1Q8EGM5_9PSED</name>
<dbReference type="GO" id="GO:0046872">
    <property type="term" value="F:metal ion binding"/>
    <property type="evidence" value="ECO:0007669"/>
    <property type="project" value="InterPro"/>
</dbReference>
<dbReference type="PANTHER" id="PTHR11851:SF224">
    <property type="entry name" value="PROCESSING PROTEASE"/>
    <property type="match status" value="1"/>
</dbReference>
<organism evidence="3 4">
    <name type="scientific">Pseudomonas chlororaphis</name>
    <dbReference type="NCBI Taxonomy" id="587753"/>
    <lineage>
        <taxon>Bacteria</taxon>
        <taxon>Pseudomonadati</taxon>
        <taxon>Pseudomonadota</taxon>
        <taxon>Gammaproteobacteria</taxon>
        <taxon>Pseudomonadales</taxon>
        <taxon>Pseudomonadaceae</taxon>
        <taxon>Pseudomonas</taxon>
    </lineage>
</organism>
<dbReference type="SUPFAM" id="SSF63411">
    <property type="entry name" value="LuxS/MPP-like metallohydrolase"/>
    <property type="match status" value="2"/>
</dbReference>
<dbReference type="RefSeq" id="WP_075122593.1">
    <property type="nucleotide sequence ID" value="NZ_MSCT01000025.1"/>
</dbReference>
<reference evidence="3 4" key="1">
    <citation type="submission" date="2016-12" db="EMBL/GenBank/DDBJ databases">
        <authorList>
            <person name="Song W.-J."/>
            <person name="Kurnit D.M."/>
        </authorList>
    </citation>
    <scope>NUCLEOTIDE SEQUENCE [LARGE SCALE GENOMIC DNA]</scope>
    <source>
        <strain evidence="3 4">PCL1601</strain>
    </source>
</reference>
<proteinExistence type="predicted"/>
<comment type="caution">
    <text evidence="3">The sequence shown here is derived from an EMBL/GenBank/DDBJ whole genome shotgun (WGS) entry which is preliminary data.</text>
</comment>
<sequence>MSKRKGASPVLLGLALVALIVAAGLYLLRAGDSDASQALENAKSSQKLQSLAELDGKAPGHRSLDIKTWNTAEGAKVLFVEAHELPMFDMRLTFAAGSSQDGDAPGLAQLTNAMLNEGVAGKDVGAIAEGFEGLGADFGNGAYKDMAIVSLRSLSAADKREPALRLFTEVIGQPTFPADSLKRIKNQMLAGFEYEKQSPGKLASLELMKRLYGNHPYAHSADGNAQSVPPISLAQLRAFHAKAYAAGNVVIALVGDLSRSEAEAIAAQVSAALPKGPALAKIPQPSEPQASIGHIEYPSSQTTLLLAQLGIDRDDPDYAALSLGNQILGGGGFGTRLMSEVREKRGLTYGVSSGFSPMQVRGPFMISLQTRAEMSQGTLKLVQDVLADYLKTGPTQKELDDAKRELAGSFPLATASNADIVGQLGAIGFYDLPLSYLEDFMQQSQNLTVEQVRDVLNKHLSTDKMVIVTAGPTVPQKPLPAPTDKPAEQPLGVPEH</sequence>
<dbReference type="InterPro" id="IPR007863">
    <property type="entry name" value="Peptidase_M16_C"/>
</dbReference>
<feature type="domain" description="Peptidase M16 C-terminal" evidence="2">
    <location>
        <begin position="231"/>
        <end position="406"/>
    </location>
</feature>
<dbReference type="InterPro" id="IPR050361">
    <property type="entry name" value="MPP/UQCRC_Complex"/>
</dbReference>
<accession>A0A1Q8EGM5</accession>
<gene>
    <name evidence="3" type="ORF">BTN82_29875</name>
</gene>
<dbReference type="AlphaFoldDB" id="A0A1Q8EGM5"/>